<dbReference type="GO" id="GO:0016251">
    <property type="term" value="F:RNA polymerase II general transcription initiation factor activity"/>
    <property type="evidence" value="ECO:0007669"/>
    <property type="project" value="TreeGrafter"/>
</dbReference>
<dbReference type="Gene3D" id="2.60.40.1730">
    <property type="entry name" value="tricorn interacting facor f3 domain"/>
    <property type="match status" value="1"/>
</dbReference>
<dbReference type="EC" id="6.3.4.19" evidence="3"/>
<evidence type="ECO:0000259" key="17">
    <source>
        <dbReference type="Pfam" id="PF25316"/>
    </source>
</evidence>
<keyword evidence="11" id="KW-0539">Nucleus</keyword>
<feature type="region of interest" description="Disordered" evidence="15">
    <location>
        <begin position="1836"/>
        <end position="1977"/>
    </location>
</feature>
<dbReference type="InterPro" id="IPR012795">
    <property type="entry name" value="tRNA_Ile_lys_synt_N"/>
</dbReference>
<comment type="similarity">
    <text evidence="2">Belongs to the TAF2 family.</text>
</comment>
<comment type="function">
    <text evidence="12">Functions as a component of the DNA-binding general transcription factor complex TFIID. Binding of TFIID to a promoter (with or without TATA element) is the initial step in pre-initiation complex (PIC) formation. TFIID plays a key role in the regulation of gene expression by RNA polymerase II through different activities such as transcription activator interaction, core promoter recognition and selectivity, TFIIA and TFIIB interaction, chromatin modification (histone acetylation by TAF1), facilitation of DNA opening and initiation of transcription.</text>
</comment>
<dbReference type="Gene3D" id="3.40.50.620">
    <property type="entry name" value="HUPs"/>
    <property type="match status" value="1"/>
</dbReference>
<evidence type="ECO:0000256" key="2">
    <source>
        <dbReference type="ARBA" id="ARBA00010937"/>
    </source>
</evidence>
<dbReference type="SUPFAM" id="SSF48371">
    <property type="entry name" value="ARM repeat"/>
    <property type="match status" value="1"/>
</dbReference>
<evidence type="ECO:0000259" key="16">
    <source>
        <dbReference type="Pfam" id="PF01171"/>
    </source>
</evidence>
<keyword evidence="8" id="KW-0067">ATP-binding</keyword>
<feature type="compositionally biased region" description="Polar residues" evidence="15">
    <location>
        <begin position="1848"/>
        <end position="1868"/>
    </location>
</feature>
<feature type="domain" description="tRNA(Ile)-lysidine/2-thiocytidine synthase N-terminal" evidence="16">
    <location>
        <begin position="22"/>
        <end position="217"/>
    </location>
</feature>
<feature type="region of interest" description="Disordered" evidence="15">
    <location>
        <begin position="706"/>
        <end position="742"/>
    </location>
</feature>
<dbReference type="Proteomes" id="UP000825438">
    <property type="component" value="Chromosome I"/>
</dbReference>
<dbReference type="GO" id="GO:0003682">
    <property type="term" value="F:chromatin binding"/>
    <property type="evidence" value="ECO:0007669"/>
    <property type="project" value="TreeGrafter"/>
</dbReference>
<organism evidence="19">
    <name type="scientific">Candidozyma auris</name>
    <name type="common">Yeast</name>
    <name type="synonym">Candida auris</name>
    <dbReference type="NCBI Taxonomy" id="498019"/>
    <lineage>
        <taxon>Eukaryota</taxon>
        <taxon>Fungi</taxon>
        <taxon>Dikarya</taxon>
        <taxon>Ascomycota</taxon>
        <taxon>Saccharomycotina</taxon>
        <taxon>Pichiomycetes</taxon>
        <taxon>Metschnikowiaceae</taxon>
        <taxon>Candidozyma</taxon>
    </lineage>
</organism>
<evidence type="ECO:0000256" key="8">
    <source>
        <dbReference type="ARBA" id="ARBA00022840"/>
    </source>
</evidence>
<feature type="compositionally biased region" description="Basic and acidic residues" evidence="15">
    <location>
        <begin position="1712"/>
        <end position="1731"/>
    </location>
</feature>
<dbReference type="PANTHER" id="PTHR15137">
    <property type="entry name" value="TRANSCRIPTION INITIATION FACTOR TFIID"/>
    <property type="match status" value="1"/>
</dbReference>
<dbReference type="Pfam" id="PF25577">
    <property type="entry name" value="TPR_TAF2_C"/>
    <property type="match status" value="1"/>
</dbReference>
<feature type="compositionally biased region" description="Low complexity" evidence="15">
    <location>
        <begin position="1929"/>
        <end position="1939"/>
    </location>
</feature>
<feature type="compositionally biased region" description="Basic residues" evidence="15">
    <location>
        <begin position="1966"/>
        <end position="1977"/>
    </location>
</feature>
<dbReference type="PANTHER" id="PTHR15137:SF9">
    <property type="entry name" value="TRANSCRIPTION INITIATION FACTOR TFIID SUBUNIT 2"/>
    <property type="match status" value="1"/>
</dbReference>
<dbReference type="InterPro" id="IPR057991">
    <property type="entry name" value="TPR_TAF2_C"/>
</dbReference>
<dbReference type="InterPro" id="IPR016024">
    <property type="entry name" value="ARM-type_fold"/>
</dbReference>
<evidence type="ECO:0000256" key="4">
    <source>
        <dbReference type="ARBA" id="ARBA00017363"/>
    </source>
</evidence>
<accession>A0A8F2VZD9</accession>
<feature type="compositionally biased region" description="Basic and acidic residues" evidence="15">
    <location>
        <begin position="1686"/>
        <end position="1702"/>
    </location>
</feature>
<evidence type="ECO:0000256" key="1">
    <source>
        <dbReference type="ARBA" id="ARBA00004123"/>
    </source>
</evidence>
<protein>
    <recommendedName>
        <fullName evidence="4">Transcription initiation factor TFIID subunit 2</fullName>
        <ecNumber evidence="3">6.3.4.19</ecNumber>
    </recommendedName>
    <alternativeName>
        <fullName evidence="14">TBP-associated factor 2</fullName>
    </alternativeName>
</protein>
<evidence type="ECO:0000256" key="3">
    <source>
        <dbReference type="ARBA" id="ARBA00013267"/>
    </source>
</evidence>
<evidence type="ECO:0000256" key="10">
    <source>
        <dbReference type="ARBA" id="ARBA00023163"/>
    </source>
</evidence>
<dbReference type="InterPro" id="IPR027268">
    <property type="entry name" value="Peptidase_M4/M1_CTD_sf"/>
</dbReference>
<reference evidence="19" key="1">
    <citation type="submission" date="2021-06" db="EMBL/GenBank/DDBJ databases">
        <title>Candida auris outbreak in lebanese hospital.</title>
        <authorList>
            <person name="Finianos M."/>
        </authorList>
    </citation>
    <scope>NUCLEOTIDE SEQUENCE</scope>
    <source>
        <strain evidence="19">CA7LBN</strain>
    </source>
</reference>
<dbReference type="GO" id="GO:0032267">
    <property type="term" value="F:tRNA(Ile)-lysidine synthase activity"/>
    <property type="evidence" value="ECO:0007669"/>
    <property type="project" value="UniProtKB-EC"/>
</dbReference>
<evidence type="ECO:0000313" key="19">
    <source>
        <dbReference type="EMBL" id="QWW22818.1"/>
    </source>
</evidence>
<feature type="compositionally biased region" description="Basic and acidic residues" evidence="15">
    <location>
        <begin position="1941"/>
        <end position="1965"/>
    </location>
</feature>
<dbReference type="CDD" id="cd09839">
    <property type="entry name" value="M1_like_TAF2"/>
    <property type="match status" value="1"/>
</dbReference>
<evidence type="ECO:0000256" key="11">
    <source>
        <dbReference type="ARBA" id="ARBA00023242"/>
    </source>
</evidence>
<evidence type="ECO:0000256" key="14">
    <source>
        <dbReference type="ARBA" id="ARBA00076306"/>
    </source>
</evidence>
<evidence type="ECO:0000256" key="13">
    <source>
        <dbReference type="ARBA" id="ARBA00048539"/>
    </source>
</evidence>
<dbReference type="InterPro" id="IPR014729">
    <property type="entry name" value="Rossmann-like_a/b/a_fold"/>
</dbReference>
<dbReference type="InterPro" id="IPR011063">
    <property type="entry name" value="TilS/TtcA_N"/>
</dbReference>
<dbReference type="GO" id="GO:0006367">
    <property type="term" value="P:transcription initiation at RNA polymerase II promoter"/>
    <property type="evidence" value="ECO:0007669"/>
    <property type="project" value="TreeGrafter"/>
</dbReference>
<evidence type="ECO:0000256" key="9">
    <source>
        <dbReference type="ARBA" id="ARBA00023015"/>
    </source>
</evidence>
<dbReference type="GO" id="GO:0005669">
    <property type="term" value="C:transcription factor TFIID complex"/>
    <property type="evidence" value="ECO:0007669"/>
    <property type="project" value="InterPro"/>
</dbReference>
<keyword evidence="10" id="KW-0804">Transcription</keyword>
<dbReference type="GO" id="GO:0008033">
    <property type="term" value="P:tRNA processing"/>
    <property type="evidence" value="ECO:0007669"/>
    <property type="project" value="UniProtKB-KW"/>
</dbReference>
<dbReference type="HAMAP" id="MF_01161">
    <property type="entry name" value="tRNA_Ile_lys_synt"/>
    <property type="match status" value="1"/>
</dbReference>
<dbReference type="Pfam" id="PF01171">
    <property type="entry name" value="ATP_bind_3"/>
    <property type="match status" value="1"/>
</dbReference>
<dbReference type="InterPro" id="IPR012094">
    <property type="entry name" value="tRNA_Ile_lys_synt"/>
</dbReference>
<proteinExistence type="inferred from homology"/>
<evidence type="ECO:0000256" key="12">
    <source>
        <dbReference type="ARBA" id="ARBA00025346"/>
    </source>
</evidence>
<dbReference type="NCBIfam" id="TIGR02432">
    <property type="entry name" value="lysidine_TilS_N"/>
    <property type="match status" value="1"/>
</dbReference>
<dbReference type="GO" id="GO:0005524">
    <property type="term" value="F:ATP binding"/>
    <property type="evidence" value="ECO:0007669"/>
    <property type="project" value="UniProtKB-KW"/>
</dbReference>
<dbReference type="SUPFAM" id="SSF52402">
    <property type="entry name" value="Adenine nucleotide alpha hydrolases-like"/>
    <property type="match status" value="1"/>
</dbReference>
<keyword evidence="9" id="KW-0805">Transcription regulation</keyword>
<feature type="domain" description="Transcription initiation factor TFIID subunit 2 Ig-like" evidence="17">
    <location>
        <begin position="1063"/>
        <end position="1228"/>
    </location>
</feature>
<dbReference type="SUPFAM" id="SSF63737">
    <property type="entry name" value="Leukotriene A4 hydrolase N-terminal domain"/>
    <property type="match status" value="1"/>
</dbReference>
<feature type="domain" description="Transcription initiation factor TFIID subunit 2 TPR repeats" evidence="18">
    <location>
        <begin position="1229"/>
        <end position="1504"/>
    </location>
</feature>
<evidence type="ECO:0000259" key="18">
    <source>
        <dbReference type="Pfam" id="PF25577"/>
    </source>
</evidence>
<evidence type="ECO:0000256" key="15">
    <source>
        <dbReference type="SAM" id="MobiDB-lite"/>
    </source>
</evidence>
<evidence type="ECO:0000256" key="7">
    <source>
        <dbReference type="ARBA" id="ARBA00022741"/>
    </source>
</evidence>
<dbReference type="Gene3D" id="1.10.390.10">
    <property type="entry name" value="Neutral Protease Domain 2"/>
    <property type="match status" value="1"/>
</dbReference>
<keyword evidence="6" id="KW-0819">tRNA processing</keyword>
<comment type="subcellular location">
    <subcellularLocation>
        <location evidence="1">Nucleus</location>
    </subcellularLocation>
</comment>
<comment type="catalytic activity">
    <reaction evidence="13">
        <text>cytidine(34) in tRNA(Ile2) + L-lysine + ATP = lysidine(34) in tRNA(Ile2) + AMP + diphosphate + H(+)</text>
        <dbReference type="Rhea" id="RHEA:43744"/>
        <dbReference type="Rhea" id="RHEA-COMP:10625"/>
        <dbReference type="Rhea" id="RHEA-COMP:10670"/>
        <dbReference type="ChEBI" id="CHEBI:15378"/>
        <dbReference type="ChEBI" id="CHEBI:30616"/>
        <dbReference type="ChEBI" id="CHEBI:32551"/>
        <dbReference type="ChEBI" id="CHEBI:33019"/>
        <dbReference type="ChEBI" id="CHEBI:82748"/>
        <dbReference type="ChEBI" id="CHEBI:83665"/>
        <dbReference type="ChEBI" id="CHEBI:456215"/>
        <dbReference type="EC" id="6.3.4.19"/>
    </reaction>
</comment>
<dbReference type="Pfam" id="PF25316">
    <property type="entry name" value="TAF2_3rd"/>
    <property type="match status" value="1"/>
</dbReference>
<dbReference type="FunFam" id="1.10.390.10:FF:000011">
    <property type="entry name" value="Transcription initiation factor TFIID subunit"/>
    <property type="match status" value="1"/>
</dbReference>
<dbReference type="EMBL" id="CP076749">
    <property type="protein sequence ID" value="QWW22818.1"/>
    <property type="molecule type" value="Genomic_DNA"/>
</dbReference>
<sequence length="1977" mass="227447">MSLKQLFFNELRRCCNDKVPEKVLVALSGGVDSMCLTHLLAEYRQSCQPSLNIHALTIDHGYRRSSFEEARQVGLQVSKWGVIHHIESLEYDRDVNAITNFEEVARNLRYQALQRYSVDLGIQCILVAHTLDDQIETFLHRLQMNSTLYGLNGLKRRSPLPLKPLGPVESVKPSHVCRPLLSFSKKELKSICEEDHINWYEDVTNADPDLTKRNWLRYLVNEYVPSSSQSKNHPLSREALVDSIESIQAVTKCIEAHVKRLDKYIRENCSFEFSEDEGSIKFTVSSSYWKLLDNSVCARWLYRIMYPISSTETYHWSYAKMERRATPRIHKFMEGHGDDVLSMTYLNVMLQFKRCADDIVEVTLKRQPLPRYQLEAARIQMHLNEHPSPWSLFTNIWWIRLRSHTRRNVNIGPYDSSMRSKVLQSFPDLKNIMQGIPVVFDDESGDVIALPTRKKALSGIERVSLDVDLAHKKINGFTELTLIPTSNQLRAVKLDAREMNIKEVYVNGTKLVNFIHKDMLYINDPEKFESCTSAKLVNIWDLYSEKFTINQHHLLRRKLNYIFGEFEEDEYDANNTFDLGNTEELIISLPDNFKHQSADRHAAHTPASSIPTDLTPLHSRNKNTHGDTYAPIQIGIEYELINPNNGVNFSCFGEDRKLWHAYTVNSEYNVSTSSWVPCVDNLWEKGTWSFELTVPRSTKDIDNFSSFENGSLNDSKEDEVETKHSSSKGIPVDHNESDDDEDDAEHFDLFVCTGDTNNVKETPHPTDKSKKVVSWSIFNPICAHHVGWAIGPFESSELANLNSNSSQPSGEDEMEEIEKDELGSVVTLYFLPGQEELARNTCIFVHEALNFFSSEFGSYPFSSYGIVFVSGPSHPYNNFAGLTVLSDRLLYPQNLIEPIFTLTEEILECIAGQWSSINIVPQTFHDLWCTIGIARFMSFQFLKNLMGTNEFRYKIKQKMEKIVETDVSKQPISLPYLRFPLSEADLDFVRLKSSVILLILDRRMTKTDKSFGLSRVLPKIFLQAMSGDLQNGTLSTQHFQNVCEKVNRNRLDNFFKQWVFGVGTPVFNITQRFNKKRSLIEVVIRQTQVQQHKTIRPKPENFMEEAMHYLHDQELPSAQTTFMGPMTIRVHEADGTPYEHIVDIKDSLVKFDVQYNTKARRSRKHKEENVEANPVFSKLGDILKKDKDMKEWDLEEWPKRDEDLVDPYEWIRLDTDTEWIAKFNVRQPDYMFCSQLQHDRDVEAQCDAARYFGEQEKPNKIYCTTLTRTLMDRRYHYGVRIAAARALADLSKQSNSYFGLKYLLKAFRKLFCFENSSIPRANSFEQFERYFLQRAFPRILAQVRDDEGNTLPEIKEILLNFVKYNDNSNNEFQDCYYVSDLLGALTEATIPINEKKKVIDFHLEKEKRLGYESGDQQFVDQVVEELDRLCKIEEWVPSYQNIIYASCIRQKAKLARNNLCEYSFEEFAKFTTPKNPFEIRLAAFEGILVLGGIKVWEVLRYFLHSLCLSSSTSSFRTRMIDALKNAVCEAAIHGLPSDIDDPEFDSLDKLFNSRKGHSNPNGMVVVEESQNPEISSRRDALARASIEGAILLLRRDYGIGIGLKKIFWRLIHTSLLGLRERRILFGLCELLFFEKDTYPVDIPVPYVPLEELKKKIVAKELDNCQVIIKREGRFRIQLSTKISLSDGRRAEKPGRAVSEHGKRGSSSTFDNKAPEPKLKLRLGRSETKGPEAEQDPIVTRNGKNNMSIKMKFLRRNLSDVTTSRRRRRNVLLSDSSVTLKFFSPDNIKKLKNPPKINTVADESVNDIPTIARGDLSVIKGPTRFVKIKSGMVSLSETPFTSDQREDMTSQQPKQNHSMNESETPQTVKETVAEPIKRDISHAPNKLTPRVTSREGSAEPPWSRATSPGDGENHGTKKKKTKIYIHDGSRSQSRSTSSSVEPEEKKEPAESRDEKNNEQEQKEAPKSKPKLSLKLSLK</sequence>
<dbReference type="SUPFAM" id="SSF55486">
    <property type="entry name" value="Metalloproteases ('zincins'), catalytic domain"/>
    <property type="match status" value="1"/>
</dbReference>
<evidence type="ECO:0000256" key="6">
    <source>
        <dbReference type="ARBA" id="ARBA00022694"/>
    </source>
</evidence>
<dbReference type="InterPro" id="IPR037813">
    <property type="entry name" value="TAF2"/>
</dbReference>
<keyword evidence="7" id="KW-0547">Nucleotide-binding</keyword>
<dbReference type="InterPro" id="IPR057345">
    <property type="entry name" value="Ig-like_TAF2"/>
</dbReference>
<gene>
    <name evidence="19" type="ORF">CA7LBN_001565</name>
</gene>
<keyword evidence="5" id="KW-0436">Ligase</keyword>
<dbReference type="CDD" id="cd01992">
    <property type="entry name" value="TilS_N"/>
    <property type="match status" value="1"/>
</dbReference>
<feature type="region of interest" description="Disordered" evidence="15">
    <location>
        <begin position="1686"/>
        <end position="1739"/>
    </location>
</feature>
<dbReference type="GO" id="GO:0000976">
    <property type="term" value="F:transcription cis-regulatory region binding"/>
    <property type="evidence" value="ECO:0007669"/>
    <property type="project" value="TreeGrafter"/>
</dbReference>
<dbReference type="InterPro" id="IPR042097">
    <property type="entry name" value="Aminopeptidase_N-like_N_sf"/>
</dbReference>
<evidence type="ECO:0000256" key="5">
    <source>
        <dbReference type="ARBA" id="ARBA00022598"/>
    </source>
</evidence>
<feature type="compositionally biased region" description="Basic and acidic residues" evidence="15">
    <location>
        <begin position="1870"/>
        <end position="1880"/>
    </location>
</feature>
<name>A0A8F2VZD9_CANAR</name>